<feature type="region of interest" description="Disordered" evidence="1">
    <location>
        <begin position="230"/>
        <end position="293"/>
    </location>
</feature>
<protein>
    <submittedName>
        <fullName evidence="3">G patch domain-containing protein 1</fullName>
    </submittedName>
</protein>
<organism evidence="3 4">
    <name type="scientific">[Emmonsia] crescens</name>
    <dbReference type="NCBI Taxonomy" id="73230"/>
    <lineage>
        <taxon>Eukaryota</taxon>
        <taxon>Fungi</taxon>
        <taxon>Dikarya</taxon>
        <taxon>Ascomycota</taxon>
        <taxon>Pezizomycotina</taxon>
        <taxon>Eurotiomycetes</taxon>
        <taxon>Eurotiomycetidae</taxon>
        <taxon>Onygenales</taxon>
        <taxon>Ajellomycetaceae</taxon>
        <taxon>Emergomyces</taxon>
    </lineage>
</organism>
<evidence type="ECO:0000313" key="3">
    <source>
        <dbReference type="EMBL" id="PGH34726.1"/>
    </source>
</evidence>
<dbReference type="PANTHER" id="PTHR13384:SF19">
    <property type="entry name" value="G PATCH DOMAIN-CONTAINING PROTEIN 1"/>
    <property type="match status" value="1"/>
</dbReference>
<evidence type="ECO:0000313" key="4">
    <source>
        <dbReference type="Proteomes" id="UP000226031"/>
    </source>
</evidence>
<proteinExistence type="predicted"/>
<feature type="compositionally biased region" description="Acidic residues" evidence="1">
    <location>
        <begin position="740"/>
        <end position="757"/>
    </location>
</feature>
<feature type="region of interest" description="Disordered" evidence="1">
    <location>
        <begin position="690"/>
        <end position="757"/>
    </location>
</feature>
<dbReference type="Pfam" id="PF01585">
    <property type="entry name" value="G-patch"/>
    <property type="match status" value="1"/>
</dbReference>
<feature type="compositionally biased region" description="Low complexity" evidence="1">
    <location>
        <begin position="694"/>
        <end position="706"/>
    </location>
</feature>
<evidence type="ECO:0000259" key="2">
    <source>
        <dbReference type="PROSITE" id="PS50174"/>
    </source>
</evidence>
<evidence type="ECO:0000256" key="1">
    <source>
        <dbReference type="SAM" id="MobiDB-lite"/>
    </source>
</evidence>
<feature type="region of interest" description="Disordered" evidence="1">
    <location>
        <begin position="570"/>
        <end position="609"/>
    </location>
</feature>
<name>A0A2B7ZL78_9EURO</name>
<accession>A0A2B7ZL78</accession>
<feature type="compositionally biased region" description="Polar residues" evidence="1">
    <location>
        <begin position="582"/>
        <end position="593"/>
    </location>
</feature>
<sequence length="757" mass="82395">MTMTTNMATKRSRATFEEEHLHAPYAIYGTPLPPLDPEVRDDGSYVPVWKQEVRDDRGRKRLHGAFTGGFSAGYFNTVGSKEGWTPSTFVSSRRNRAKDANQSTQQQQQQRPEDFMDEEDLREAEEARKLQTAEEYAGFGSTAADATRLGGLMDLFKTTGETIGVKLLKRMGWKEGQGIGPKVRRKADLGDGTDAEGKVHLFAPVNPPMISFLKKNDYKGLGFEGEARLEAHTGPETATKPGALTQGEDSDEFGGPKLSTNGRMSHKQKQTRKGGFGVGILNDTGSDDEDPYEMGPQISYNRFIDHEKKTKKTSNNSTAVTKPSIGLSNPLLGTKPVFISKKKAAAEKTKAGFRKCHDGLLPLDGFLHGVEIAGLTISSQEKKYAAPEIPKDWKSTKAPSRTGGPNQNYISNAEAAKASSLDPTSRAALLGEAQLPGKSIFDYMTPAGREKIAKATGRTDLPPALGEKGPEGFETTETQKQKDLWNFVPKLDKDVATQALSRGISGWMPYAEDEAKRSRYRSFLEVRAGLRDKLPDRAPDATTDNWITELQEFARAAQVFRPISGLMASRFTSSSDPSSTSQPGADNTTTQQHEPLLRRPDAKPQDPAEAAAKIGMYGPLTRSSVPFSPFRLLCKRFNVRPPSNTALDTGDLPGGHGRTPTTPSGSKLDILSKEAVNRILMEAGAGAGAGAVGAEGEQQQQQQVEQRPLERKEVVVDPGRNEALEAERPGDAVFKAIFGSDDDDDGEDEDGDEEMVD</sequence>
<dbReference type="STRING" id="73230.A0A2B7ZL78"/>
<dbReference type="GO" id="GO:0006397">
    <property type="term" value="P:mRNA processing"/>
    <property type="evidence" value="ECO:0007669"/>
    <property type="project" value="InterPro"/>
</dbReference>
<feature type="compositionally biased region" description="Basic and acidic residues" evidence="1">
    <location>
        <begin position="707"/>
        <end position="730"/>
    </location>
</feature>
<keyword evidence="4" id="KW-1185">Reference proteome</keyword>
<reference evidence="3 4" key="1">
    <citation type="submission" date="2017-10" db="EMBL/GenBank/DDBJ databases">
        <title>Comparative genomics in systemic dimorphic fungi from Ajellomycetaceae.</title>
        <authorList>
            <person name="Munoz J.F."/>
            <person name="Mcewen J.G."/>
            <person name="Clay O.K."/>
            <person name="Cuomo C.A."/>
        </authorList>
    </citation>
    <scope>NUCLEOTIDE SEQUENCE [LARGE SCALE GENOMIC DNA]</scope>
    <source>
        <strain evidence="3 4">UAMH4076</strain>
    </source>
</reference>
<feature type="domain" description="G-patch" evidence="2">
    <location>
        <begin position="160"/>
        <end position="226"/>
    </location>
</feature>
<dbReference type="Proteomes" id="UP000226031">
    <property type="component" value="Unassembled WGS sequence"/>
</dbReference>
<dbReference type="AlphaFoldDB" id="A0A2B7ZL78"/>
<feature type="region of interest" description="Disordered" evidence="1">
    <location>
        <begin position="640"/>
        <end position="667"/>
    </location>
</feature>
<dbReference type="EMBL" id="PDND01000034">
    <property type="protein sequence ID" value="PGH34726.1"/>
    <property type="molecule type" value="Genomic_DNA"/>
</dbReference>
<dbReference type="PANTHER" id="PTHR13384">
    <property type="entry name" value="G PATCH DOMAIN-CONTAINING PROTEIN 1"/>
    <property type="match status" value="1"/>
</dbReference>
<dbReference type="InterPro" id="IPR000467">
    <property type="entry name" value="G_patch_dom"/>
</dbReference>
<feature type="compositionally biased region" description="Basic and acidic residues" evidence="1">
    <location>
        <begin position="595"/>
        <end position="606"/>
    </location>
</feature>
<dbReference type="GO" id="GO:0005634">
    <property type="term" value="C:nucleus"/>
    <property type="evidence" value="ECO:0007669"/>
    <property type="project" value="TreeGrafter"/>
</dbReference>
<comment type="caution">
    <text evidence="3">The sequence shown here is derived from an EMBL/GenBank/DDBJ whole genome shotgun (WGS) entry which is preliminary data.</text>
</comment>
<dbReference type="InterPro" id="IPR011666">
    <property type="entry name" value="DUF1604"/>
</dbReference>
<dbReference type="Pfam" id="PF26093">
    <property type="entry name" value="HTH_TGH"/>
    <property type="match status" value="1"/>
</dbReference>
<dbReference type="Pfam" id="PF07713">
    <property type="entry name" value="DUF1604"/>
    <property type="match status" value="1"/>
</dbReference>
<dbReference type="GO" id="GO:0003723">
    <property type="term" value="F:RNA binding"/>
    <property type="evidence" value="ECO:0007669"/>
    <property type="project" value="TreeGrafter"/>
</dbReference>
<dbReference type="PROSITE" id="PS50174">
    <property type="entry name" value="G_PATCH"/>
    <property type="match status" value="1"/>
</dbReference>
<feature type="compositionally biased region" description="Low complexity" evidence="1">
    <location>
        <begin position="570"/>
        <end position="581"/>
    </location>
</feature>
<gene>
    <name evidence="3" type="ORF">GX50_02405</name>
</gene>
<feature type="region of interest" description="Disordered" evidence="1">
    <location>
        <begin position="86"/>
        <end position="118"/>
    </location>
</feature>
<dbReference type="VEuPathDB" id="FungiDB:EMCG_01033"/>